<evidence type="ECO:0000256" key="2">
    <source>
        <dbReference type="ARBA" id="ARBA00004496"/>
    </source>
</evidence>
<keyword evidence="10" id="KW-0408">Iron</keyword>
<keyword evidence="6 14" id="KW-0489">Methyltransferase</keyword>
<dbReference type="InterPro" id="IPR004383">
    <property type="entry name" value="rRNA_lsu_MTrfase_RlmN/Cfr"/>
</dbReference>
<feature type="domain" description="Radical SAM core" evidence="13">
    <location>
        <begin position="99"/>
        <end position="331"/>
    </location>
</feature>
<dbReference type="GO" id="GO:0008173">
    <property type="term" value="F:RNA methyltransferase activity"/>
    <property type="evidence" value="ECO:0007669"/>
    <property type="project" value="InterPro"/>
</dbReference>
<dbReference type="EMBL" id="FWXY01000001">
    <property type="protein sequence ID" value="SMC37493.1"/>
    <property type="molecule type" value="Genomic_DNA"/>
</dbReference>
<dbReference type="OrthoDB" id="9793973at2"/>
<evidence type="ECO:0000313" key="15">
    <source>
        <dbReference type="Proteomes" id="UP000192418"/>
    </source>
</evidence>
<comment type="subcellular location">
    <subcellularLocation>
        <location evidence="2">Cytoplasm</location>
    </subcellularLocation>
</comment>
<sequence length="361" mass="40222">MSLNILALTCSQITRYLEKNYGKGKFHARALIREIIKTGNLQFQQAREFTNSPRLTVQLEQDLLLPSMEIIDQQEDSGTLKFVTKLKDGLTIESVIIPMKHYSTLCVSTQAGCRMGCIFCETAKQGFHRNLAVDEITGQLFSARFTLQKKIKNIVFMGMGEPFDNLDSLFQAIRVLNDPRGFDMALRHMTVSTCGVIPGIESLARQGMPQINLAVSINSASDKTRSMLMPVNQRYSLGKLKQALLAYPLMSRRVILIEYILIKGINDSPKDAEKLVNYLSGLTVRVNLIAYNPPDHGISSAGISRKRPQNLSLQSVDDNAMHQFAAILEAKGLFVVKRWAKGRSLQAGCGQLSGKNLHQSM</sequence>
<keyword evidence="9" id="KW-0479">Metal-binding</keyword>
<dbReference type="SFLD" id="SFLDF00275">
    <property type="entry name" value="adenosine_C2_methyltransferase"/>
    <property type="match status" value="1"/>
</dbReference>
<keyword evidence="15" id="KW-1185">Reference proteome</keyword>
<dbReference type="Gene3D" id="3.20.20.70">
    <property type="entry name" value="Aldolase class I"/>
    <property type="match status" value="1"/>
</dbReference>
<evidence type="ECO:0000256" key="1">
    <source>
        <dbReference type="ARBA" id="ARBA00001966"/>
    </source>
</evidence>
<comment type="cofactor">
    <cofactor evidence="1">
        <name>[4Fe-4S] cluster</name>
        <dbReference type="ChEBI" id="CHEBI:49883"/>
    </cofactor>
</comment>
<keyword evidence="4" id="KW-0004">4Fe-4S</keyword>
<evidence type="ECO:0000256" key="7">
    <source>
        <dbReference type="ARBA" id="ARBA00022679"/>
    </source>
</evidence>
<accession>A0A1W1YMZ3</accession>
<dbReference type="PROSITE" id="PS51918">
    <property type="entry name" value="RADICAL_SAM"/>
    <property type="match status" value="1"/>
</dbReference>
<evidence type="ECO:0000256" key="3">
    <source>
        <dbReference type="ARBA" id="ARBA00007544"/>
    </source>
</evidence>
<evidence type="ECO:0000256" key="11">
    <source>
        <dbReference type="ARBA" id="ARBA00023014"/>
    </source>
</evidence>
<evidence type="ECO:0000256" key="5">
    <source>
        <dbReference type="ARBA" id="ARBA00022490"/>
    </source>
</evidence>
<dbReference type="PANTHER" id="PTHR30544">
    <property type="entry name" value="23S RRNA METHYLTRANSFERASE"/>
    <property type="match status" value="1"/>
</dbReference>
<evidence type="ECO:0000256" key="10">
    <source>
        <dbReference type="ARBA" id="ARBA00023004"/>
    </source>
</evidence>
<dbReference type="InterPro" id="IPR040072">
    <property type="entry name" value="Methyltransferase_A"/>
</dbReference>
<evidence type="ECO:0000256" key="9">
    <source>
        <dbReference type="ARBA" id="ARBA00022723"/>
    </source>
</evidence>
<dbReference type="GO" id="GO:0051539">
    <property type="term" value="F:4 iron, 4 sulfur cluster binding"/>
    <property type="evidence" value="ECO:0007669"/>
    <property type="project" value="UniProtKB-KW"/>
</dbReference>
<dbReference type="InterPro" id="IPR007197">
    <property type="entry name" value="rSAM"/>
</dbReference>
<dbReference type="GO" id="GO:0070475">
    <property type="term" value="P:rRNA base methylation"/>
    <property type="evidence" value="ECO:0007669"/>
    <property type="project" value="TreeGrafter"/>
</dbReference>
<dbReference type="PANTHER" id="PTHR30544:SF5">
    <property type="entry name" value="RADICAL SAM CORE DOMAIN-CONTAINING PROTEIN"/>
    <property type="match status" value="1"/>
</dbReference>
<comment type="similarity">
    <text evidence="3">Belongs to the radical SAM superfamily. RlmN family.</text>
</comment>
<keyword evidence="11" id="KW-0411">Iron-sulfur</keyword>
<name>A0A1W1YMZ3_9BACT</name>
<dbReference type="STRING" id="1121400.SAMN02746065_101201"/>
<gene>
    <name evidence="14" type="ORF">SAMN02746065_101201</name>
</gene>
<dbReference type="Proteomes" id="UP000192418">
    <property type="component" value="Unassembled WGS sequence"/>
</dbReference>
<dbReference type="PIRSF" id="PIRSF006004">
    <property type="entry name" value="CHP00048"/>
    <property type="match status" value="1"/>
</dbReference>
<evidence type="ECO:0000256" key="4">
    <source>
        <dbReference type="ARBA" id="ARBA00022485"/>
    </source>
</evidence>
<evidence type="ECO:0000259" key="13">
    <source>
        <dbReference type="PROSITE" id="PS51918"/>
    </source>
</evidence>
<dbReference type="AlphaFoldDB" id="A0A1W1YMZ3"/>
<dbReference type="SUPFAM" id="SSF102114">
    <property type="entry name" value="Radical SAM enzymes"/>
    <property type="match status" value="1"/>
</dbReference>
<dbReference type="Pfam" id="PF04055">
    <property type="entry name" value="Radical_SAM"/>
    <property type="match status" value="1"/>
</dbReference>
<keyword evidence="12" id="KW-1015">Disulfide bond</keyword>
<evidence type="ECO:0000256" key="8">
    <source>
        <dbReference type="ARBA" id="ARBA00022691"/>
    </source>
</evidence>
<keyword evidence="7 14" id="KW-0808">Transferase</keyword>
<organism evidence="14 15">
    <name type="scientific">Desulfocicer vacuolatum DSM 3385</name>
    <dbReference type="NCBI Taxonomy" id="1121400"/>
    <lineage>
        <taxon>Bacteria</taxon>
        <taxon>Pseudomonadati</taxon>
        <taxon>Thermodesulfobacteriota</taxon>
        <taxon>Desulfobacteria</taxon>
        <taxon>Desulfobacterales</taxon>
        <taxon>Desulfobacteraceae</taxon>
        <taxon>Desulfocicer</taxon>
    </lineage>
</organism>
<reference evidence="14 15" key="1">
    <citation type="submission" date="2017-04" db="EMBL/GenBank/DDBJ databases">
        <authorList>
            <person name="Afonso C.L."/>
            <person name="Miller P.J."/>
            <person name="Scott M.A."/>
            <person name="Spackman E."/>
            <person name="Goraichik I."/>
            <person name="Dimitrov K.M."/>
            <person name="Suarez D.L."/>
            <person name="Swayne D.E."/>
        </authorList>
    </citation>
    <scope>NUCLEOTIDE SEQUENCE [LARGE SCALE GENOMIC DNA]</scope>
    <source>
        <strain evidence="14 15">DSM 3385</strain>
    </source>
</reference>
<evidence type="ECO:0000256" key="6">
    <source>
        <dbReference type="ARBA" id="ARBA00022603"/>
    </source>
</evidence>
<proteinExistence type="inferred from homology"/>
<dbReference type="RefSeq" id="WP_084066516.1">
    <property type="nucleotide sequence ID" value="NZ_FWXY01000001.1"/>
</dbReference>
<dbReference type="GO" id="GO:0005737">
    <property type="term" value="C:cytoplasm"/>
    <property type="evidence" value="ECO:0007669"/>
    <property type="project" value="UniProtKB-SubCell"/>
</dbReference>
<keyword evidence="5" id="KW-0963">Cytoplasm</keyword>
<dbReference type="SFLD" id="SFLDG01062">
    <property type="entry name" value="methyltransferase_(Class_A)"/>
    <property type="match status" value="1"/>
</dbReference>
<dbReference type="SFLD" id="SFLDS00029">
    <property type="entry name" value="Radical_SAM"/>
    <property type="match status" value="1"/>
</dbReference>
<dbReference type="GO" id="GO:0046872">
    <property type="term" value="F:metal ion binding"/>
    <property type="evidence" value="ECO:0007669"/>
    <property type="project" value="UniProtKB-KW"/>
</dbReference>
<evidence type="ECO:0000256" key="12">
    <source>
        <dbReference type="ARBA" id="ARBA00023157"/>
    </source>
</evidence>
<keyword evidence="8" id="KW-0949">S-adenosyl-L-methionine</keyword>
<dbReference type="GO" id="GO:0030488">
    <property type="term" value="P:tRNA methylation"/>
    <property type="evidence" value="ECO:0007669"/>
    <property type="project" value="TreeGrafter"/>
</dbReference>
<protein>
    <submittedName>
        <fullName evidence="14">23S rRNA (Adenine2503-C2)-methyltransferase</fullName>
    </submittedName>
</protein>
<dbReference type="InterPro" id="IPR013785">
    <property type="entry name" value="Aldolase_TIM"/>
</dbReference>
<dbReference type="InterPro" id="IPR058240">
    <property type="entry name" value="rSAM_sf"/>
</dbReference>
<evidence type="ECO:0000313" key="14">
    <source>
        <dbReference type="EMBL" id="SMC37493.1"/>
    </source>
</evidence>